<evidence type="ECO:0000256" key="13">
    <source>
        <dbReference type="PROSITE-ProRule" id="PRU00391"/>
    </source>
</evidence>
<dbReference type="InterPro" id="IPR012319">
    <property type="entry name" value="FPG_cat"/>
</dbReference>
<evidence type="ECO:0000259" key="15">
    <source>
        <dbReference type="PROSITE" id="PS51068"/>
    </source>
</evidence>
<feature type="domain" description="FPG-type" evidence="14">
    <location>
        <begin position="235"/>
        <end position="269"/>
    </location>
</feature>
<evidence type="ECO:0000256" key="3">
    <source>
        <dbReference type="ARBA" id="ARBA00022723"/>
    </source>
</evidence>
<dbReference type="EMBL" id="JRNE01000015">
    <property type="protein sequence ID" value="KGF18570.1"/>
    <property type="molecule type" value="Genomic_DNA"/>
</dbReference>
<dbReference type="RefSeq" id="WP_035119961.1">
    <property type="nucleotide sequence ID" value="NZ_JRNE01000015.1"/>
</dbReference>
<dbReference type="InterPro" id="IPR010979">
    <property type="entry name" value="Ribosomal_uS13-like_H2TH"/>
</dbReference>
<evidence type="ECO:0000256" key="12">
    <source>
        <dbReference type="ARBA" id="ARBA00023295"/>
    </source>
</evidence>
<dbReference type="GO" id="GO:0140078">
    <property type="term" value="F:class I DNA-(apurinic or apyrimidinic site) endonuclease activity"/>
    <property type="evidence" value="ECO:0007669"/>
    <property type="project" value="UniProtKB-EC"/>
</dbReference>
<keyword evidence="6" id="KW-0378">Hydrolase</keyword>
<name>A0A095Y820_9CORY</name>
<dbReference type="PANTHER" id="PTHR42697">
    <property type="entry name" value="ENDONUCLEASE 8"/>
    <property type="match status" value="1"/>
</dbReference>
<evidence type="ECO:0000256" key="10">
    <source>
        <dbReference type="ARBA" id="ARBA00023239"/>
    </source>
</evidence>
<dbReference type="Gene3D" id="3.20.190.10">
    <property type="entry name" value="MutM-like, N-terminal"/>
    <property type="match status" value="1"/>
</dbReference>
<dbReference type="InterPro" id="IPR035937">
    <property type="entry name" value="FPG_N"/>
</dbReference>
<dbReference type="InterPro" id="IPR015886">
    <property type="entry name" value="H2TH_FPG"/>
</dbReference>
<dbReference type="Pfam" id="PF01149">
    <property type="entry name" value="Fapy_DNA_glyco"/>
    <property type="match status" value="1"/>
</dbReference>
<keyword evidence="9" id="KW-0234">DNA repair</keyword>
<dbReference type="Pfam" id="PF06831">
    <property type="entry name" value="H2TH"/>
    <property type="match status" value="1"/>
</dbReference>
<evidence type="ECO:0000313" key="17">
    <source>
        <dbReference type="Proteomes" id="UP000029548"/>
    </source>
</evidence>
<keyword evidence="10" id="KW-0456">Lyase</keyword>
<evidence type="ECO:0000256" key="1">
    <source>
        <dbReference type="ARBA" id="ARBA00009409"/>
    </source>
</evidence>
<dbReference type="GO" id="GO:0000703">
    <property type="term" value="F:oxidized pyrimidine nucleobase lesion DNA N-glycosylase activity"/>
    <property type="evidence" value="ECO:0007669"/>
    <property type="project" value="TreeGrafter"/>
</dbReference>
<protein>
    <recommendedName>
        <fullName evidence="2">DNA-(apurinic or apyrimidinic site) lyase</fullName>
        <ecNumber evidence="2">4.2.99.18</ecNumber>
    </recommendedName>
</protein>
<dbReference type="SUPFAM" id="SSF57716">
    <property type="entry name" value="Glucocorticoid receptor-like (DNA-binding domain)"/>
    <property type="match status" value="1"/>
</dbReference>
<dbReference type="SMART" id="SM01232">
    <property type="entry name" value="H2TH"/>
    <property type="match status" value="1"/>
</dbReference>
<proteinExistence type="inferred from homology"/>
<keyword evidence="11" id="KW-0511">Multifunctional enzyme</keyword>
<dbReference type="PANTHER" id="PTHR42697:SF3">
    <property type="entry name" value="ENDONUCLEASE 8 1"/>
    <property type="match status" value="1"/>
</dbReference>
<evidence type="ECO:0000256" key="4">
    <source>
        <dbReference type="ARBA" id="ARBA00022763"/>
    </source>
</evidence>
<reference evidence="16 17" key="1">
    <citation type="submission" date="2014-07" db="EMBL/GenBank/DDBJ databases">
        <authorList>
            <person name="McCorrison J."/>
            <person name="Sanka R."/>
            <person name="Torralba M."/>
            <person name="Gillis M."/>
            <person name="Haft D.H."/>
            <person name="Methe B."/>
            <person name="Sutton G."/>
            <person name="Nelson K.E."/>
        </authorList>
    </citation>
    <scope>NUCLEOTIDE SEQUENCE [LARGE SCALE GENOMIC DNA]</scope>
    <source>
        <strain evidence="16 17">DNF00450</strain>
    </source>
</reference>
<organism evidence="16 17">
    <name type="scientific">Corynebacterium freneyi DNF00450</name>
    <dbReference type="NCBI Taxonomy" id="1287475"/>
    <lineage>
        <taxon>Bacteria</taxon>
        <taxon>Bacillati</taxon>
        <taxon>Actinomycetota</taxon>
        <taxon>Actinomycetes</taxon>
        <taxon>Mycobacteriales</taxon>
        <taxon>Corynebacteriaceae</taxon>
        <taxon>Corynebacterium</taxon>
    </lineage>
</organism>
<dbReference type="PROSITE" id="PS51068">
    <property type="entry name" value="FPG_CAT"/>
    <property type="match status" value="1"/>
</dbReference>
<dbReference type="SUPFAM" id="SSF81624">
    <property type="entry name" value="N-terminal domain of MutM-like DNA repair proteins"/>
    <property type="match status" value="1"/>
</dbReference>
<dbReference type="AlphaFoldDB" id="A0A095Y820"/>
<dbReference type="Gene3D" id="1.10.8.50">
    <property type="match status" value="1"/>
</dbReference>
<dbReference type="SMART" id="SM00898">
    <property type="entry name" value="Fapy_DNA_glyco"/>
    <property type="match status" value="1"/>
</dbReference>
<evidence type="ECO:0000256" key="5">
    <source>
        <dbReference type="ARBA" id="ARBA00022771"/>
    </source>
</evidence>
<evidence type="ECO:0000256" key="6">
    <source>
        <dbReference type="ARBA" id="ARBA00022801"/>
    </source>
</evidence>
<dbReference type="PROSITE" id="PS51066">
    <property type="entry name" value="ZF_FPG_2"/>
    <property type="match status" value="1"/>
</dbReference>
<comment type="similarity">
    <text evidence="1">Belongs to the FPG family.</text>
</comment>
<dbReference type="CDD" id="cd08970">
    <property type="entry name" value="AcNei1_N"/>
    <property type="match status" value="1"/>
</dbReference>
<evidence type="ECO:0000256" key="9">
    <source>
        <dbReference type="ARBA" id="ARBA00023204"/>
    </source>
</evidence>
<dbReference type="SUPFAM" id="SSF46946">
    <property type="entry name" value="S13-like H2TH domain"/>
    <property type="match status" value="1"/>
</dbReference>
<dbReference type="EC" id="4.2.99.18" evidence="2"/>
<keyword evidence="12" id="KW-0326">Glycosidase</keyword>
<dbReference type="eggNOG" id="COG0266">
    <property type="taxonomic scope" value="Bacteria"/>
</dbReference>
<keyword evidence="4" id="KW-0227">DNA damage</keyword>
<dbReference type="GO" id="GO:0003684">
    <property type="term" value="F:damaged DNA binding"/>
    <property type="evidence" value="ECO:0007669"/>
    <property type="project" value="InterPro"/>
</dbReference>
<dbReference type="GO" id="GO:0006284">
    <property type="term" value="P:base-excision repair"/>
    <property type="evidence" value="ECO:0007669"/>
    <property type="project" value="InterPro"/>
</dbReference>
<keyword evidence="8" id="KW-0238">DNA-binding</keyword>
<sequence length="270" mass="30225">MPEGHVIHRLVRDFNERFTGRPLSVTSPQGRFAAEAAVVDGHELDHAEAWGKHLFIEFDVPRPDHIIHIHLGLIGHLKFEGPDDVAGQVRLHVSNGEESANLRGPQWCRLITDEERTAAIAKVGQDPLRDDADPAEIVDRVRRSRRPIGALLVDQKLYAGVGSIYRTETLFRLGIHPLTPGAKLDAGMLDAMWVDLRELMEDGVRVGRIDTVRPEHTPEAMGREPREDDHGGEVYVYRRTGQPCHVCGTPVVEIPIESRRVFHCPNCQPA</sequence>
<evidence type="ECO:0000313" key="16">
    <source>
        <dbReference type="EMBL" id="KGF18570.1"/>
    </source>
</evidence>
<gene>
    <name evidence="16" type="ORF">HMPREF1650_01310</name>
</gene>
<accession>A0A095Y820</accession>
<keyword evidence="7" id="KW-0862">Zinc</keyword>
<dbReference type="InterPro" id="IPR000214">
    <property type="entry name" value="Znf_DNA_glyclase/AP_lyase"/>
</dbReference>
<keyword evidence="3" id="KW-0479">Metal-binding</keyword>
<keyword evidence="5 13" id="KW-0863">Zinc-finger</keyword>
<evidence type="ECO:0000256" key="11">
    <source>
        <dbReference type="ARBA" id="ARBA00023268"/>
    </source>
</evidence>
<evidence type="ECO:0000256" key="2">
    <source>
        <dbReference type="ARBA" id="ARBA00012720"/>
    </source>
</evidence>
<comment type="caution">
    <text evidence="16">The sequence shown here is derived from an EMBL/GenBank/DDBJ whole genome shotgun (WGS) entry which is preliminary data.</text>
</comment>
<dbReference type="GO" id="GO:0008270">
    <property type="term" value="F:zinc ion binding"/>
    <property type="evidence" value="ECO:0007669"/>
    <property type="project" value="UniProtKB-KW"/>
</dbReference>
<evidence type="ECO:0000259" key="14">
    <source>
        <dbReference type="PROSITE" id="PS51066"/>
    </source>
</evidence>
<evidence type="ECO:0000256" key="7">
    <source>
        <dbReference type="ARBA" id="ARBA00022833"/>
    </source>
</evidence>
<evidence type="ECO:0000256" key="8">
    <source>
        <dbReference type="ARBA" id="ARBA00023125"/>
    </source>
</evidence>
<feature type="domain" description="Formamidopyrimidine-DNA glycosylase catalytic" evidence="15">
    <location>
        <begin position="2"/>
        <end position="98"/>
    </location>
</feature>
<dbReference type="Proteomes" id="UP000029548">
    <property type="component" value="Unassembled WGS sequence"/>
</dbReference>